<dbReference type="EMBL" id="CP008748">
    <property type="protein sequence ID" value="ASI54008.1"/>
    <property type="molecule type" value="Genomic_DNA"/>
</dbReference>
<evidence type="ECO:0000313" key="2">
    <source>
        <dbReference type="Proteomes" id="UP000264882"/>
    </source>
</evidence>
<protein>
    <submittedName>
        <fullName evidence="1">Uncharacterized protein</fullName>
    </submittedName>
</protein>
<reference evidence="1 2" key="1">
    <citation type="submission" date="2014-06" db="EMBL/GenBank/DDBJ databases">
        <title>The Whole Genome Sequence of Mycoplasma hyosynoviae strain ATCC 27095.</title>
        <authorList>
            <person name="Calcutt M.J."/>
            <person name="Foecking M.F."/>
        </authorList>
    </citation>
    <scope>NUCLEOTIDE SEQUENCE [LARGE SCALE GENOMIC DNA]</scope>
    <source>
        <strain evidence="1 2">M60</strain>
    </source>
</reference>
<sequence length="232" mass="27701">MPQDFSELIYLIEKTKDEDYLKAIALIEEGFKNFFTKEEHDVLNSYRDFILAKIKLNNLQTKTNLPTLDLINIIKSKKMDHLFFVCYNILKTREDVNDYASEFQFFFNYKNFDESMFSPLIYDLLVEHQIDYDYKVEQKIINPKKLGSVLKNKDIAKLEEELKEEYGKDIAKFKIVNQLFSIYIFKNWSKILFNETKNDYITIKNVAEVLLGNKDKTSLTADEEKEFYKMFL</sequence>
<dbReference type="KEGG" id="mhyv:MHSN_02340"/>
<dbReference type="Proteomes" id="UP000264882">
    <property type="component" value="Chromosome"/>
</dbReference>
<proteinExistence type="predicted"/>
<accession>A0A4P1QGE3</accession>
<name>A0A4P1QGE3_9BACT</name>
<evidence type="ECO:0000313" key="1">
    <source>
        <dbReference type="EMBL" id="ASI54008.1"/>
    </source>
</evidence>
<keyword evidence="2" id="KW-1185">Reference proteome</keyword>
<dbReference type="AlphaFoldDB" id="A0A4P1QGE3"/>
<organism evidence="1 2">
    <name type="scientific">Metamycoplasma hyosynoviae</name>
    <dbReference type="NCBI Taxonomy" id="29559"/>
    <lineage>
        <taxon>Bacteria</taxon>
        <taxon>Bacillati</taxon>
        <taxon>Mycoplasmatota</taxon>
        <taxon>Mycoplasmoidales</taxon>
        <taxon>Metamycoplasmataceae</taxon>
        <taxon>Metamycoplasma</taxon>
    </lineage>
</organism>
<gene>
    <name evidence="1" type="ORF">MHSN_02340</name>
</gene>
<dbReference type="RefSeq" id="WP_119863883.1">
    <property type="nucleotide sequence ID" value="NZ_CP008748.1"/>
</dbReference>